<name>A0A3G9IXI7_9ACTN</name>
<keyword evidence="4" id="KW-1133">Transmembrane helix</keyword>
<keyword evidence="6" id="KW-1185">Reference proteome</keyword>
<dbReference type="Proteomes" id="UP000271573">
    <property type="component" value="Chromosome"/>
</dbReference>
<evidence type="ECO:0000256" key="4">
    <source>
        <dbReference type="SAM" id="Phobius"/>
    </source>
</evidence>
<keyword evidence="2 4" id="KW-0472">Membrane</keyword>
<evidence type="ECO:0000313" key="5">
    <source>
        <dbReference type="EMBL" id="BBH18411.1"/>
    </source>
</evidence>
<dbReference type="KEGG" id="nbe:Back2_26980"/>
<feature type="compositionally biased region" description="Polar residues" evidence="3">
    <location>
        <begin position="53"/>
        <end position="62"/>
    </location>
</feature>
<gene>
    <name evidence="5" type="ORF">Back2_26980</name>
</gene>
<protein>
    <recommendedName>
        <fullName evidence="7">Zinc-ribbon domain-containing protein</fullName>
    </recommendedName>
</protein>
<evidence type="ECO:0000313" key="6">
    <source>
        <dbReference type="Proteomes" id="UP000271573"/>
    </source>
</evidence>
<dbReference type="AlphaFoldDB" id="A0A3G9IXI7"/>
<dbReference type="GO" id="GO:0016020">
    <property type="term" value="C:membrane"/>
    <property type="evidence" value="ECO:0007669"/>
    <property type="project" value="UniProtKB-SubCell"/>
</dbReference>
<comment type="subcellular location">
    <subcellularLocation>
        <location evidence="1">Membrane</location>
    </subcellularLocation>
</comment>
<dbReference type="EMBL" id="AP019307">
    <property type="protein sequence ID" value="BBH18411.1"/>
    <property type="molecule type" value="Genomic_DNA"/>
</dbReference>
<dbReference type="PANTHER" id="PTHR37042:SF4">
    <property type="entry name" value="OUTER MEMBRANE PROTEIN RV1973"/>
    <property type="match status" value="1"/>
</dbReference>
<evidence type="ECO:0000256" key="1">
    <source>
        <dbReference type="ARBA" id="ARBA00004370"/>
    </source>
</evidence>
<keyword evidence="4" id="KW-0812">Transmembrane</keyword>
<organism evidence="5 6">
    <name type="scientific">Nocardioides baekrokdamisoli</name>
    <dbReference type="NCBI Taxonomy" id="1804624"/>
    <lineage>
        <taxon>Bacteria</taxon>
        <taxon>Bacillati</taxon>
        <taxon>Actinomycetota</taxon>
        <taxon>Actinomycetes</taxon>
        <taxon>Propionibacteriales</taxon>
        <taxon>Nocardioidaceae</taxon>
        <taxon>Nocardioides</taxon>
    </lineage>
</organism>
<reference evidence="5 6" key="1">
    <citation type="submission" date="2018-11" db="EMBL/GenBank/DDBJ databases">
        <title>Complete genome sequence of Nocardioides baekrokdamisoli strain KCTC 39748.</title>
        <authorList>
            <person name="Kang S.W."/>
            <person name="Lee K.C."/>
            <person name="Kim K.K."/>
            <person name="Kim J.S."/>
            <person name="Kim D.S."/>
            <person name="Ko S.H."/>
            <person name="Yang S.H."/>
            <person name="Shin Y.K."/>
            <person name="Lee J.S."/>
        </authorList>
    </citation>
    <scope>NUCLEOTIDE SEQUENCE [LARGE SCALE GENOMIC DNA]</scope>
    <source>
        <strain evidence="5 6">KCTC 39748</strain>
    </source>
</reference>
<feature type="transmembrane region" description="Helical" evidence="4">
    <location>
        <begin position="72"/>
        <end position="94"/>
    </location>
</feature>
<dbReference type="PANTHER" id="PTHR37042">
    <property type="entry name" value="OUTER MEMBRANE PROTEIN RV1973"/>
    <property type="match status" value="1"/>
</dbReference>
<sequence>MIGVRLRCPECQARVSAKARWCPGCGTELPQPAVLPEPAEPEALEESPAAATGTASSKRASLSPRSWSAPQWVSVVLAVLLVVVLAVGALAFFAERNSTVASNKQQTASSVRDAVLSRASEASIKAYTVTAVTHEKDNAAAETLMTAKMAAKYSGQVTAAQWKTLAAGGAKQTSKVAADGVTSMTKDTAHVFVLIVVSTTAKNTSSNSVVAYRLNVTLVDRGGNWLVDDMNVIF</sequence>
<evidence type="ECO:0008006" key="7">
    <source>
        <dbReference type="Google" id="ProtNLM"/>
    </source>
</evidence>
<proteinExistence type="predicted"/>
<feature type="region of interest" description="Disordered" evidence="3">
    <location>
        <begin position="33"/>
        <end position="62"/>
    </location>
</feature>
<accession>A0A3G9IXI7</accession>
<evidence type="ECO:0000256" key="2">
    <source>
        <dbReference type="ARBA" id="ARBA00023136"/>
    </source>
</evidence>
<evidence type="ECO:0000256" key="3">
    <source>
        <dbReference type="SAM" id="MobiDB-lite"/>
    </source>
</evidence>